<sequence>MALRPDDRTHPRHHRDHGYHRRHRDDRGIHLLQEVRRRYRPRLGRHGSHRHRRRDYRHRGRHDRRDDPLRVEPNGLASHLGWDEEAYCPG</sequence>
<protein>
    <submittedName>
        <fullName evidence="2">Uncharacterized protein</fullName>
    </submittedName>
</protein>
<dbReference type="EMBL" id="BAEH01000075">
    <property type="protein sequence ID" value="GAB19132.1"/>
    <property type="molecule type" value="Genomic_DNA"/>
</dbReference>
<reference evidence="2 3" key="1">
    <citation type="submission" date="2011-12" db="EMBL/GenBank/DDBJ databases">
        <title>Whole genome shotgun sequence of Gordonia effusa NBRC 100432.</title>
        <authorList>
            <person name="Yoshida I."/>
            <person name="Takarada H."/>
            <person name="Hosoyama A."/>
            <person name="Tsuchikane K."/>
            <person name="Katsumata H."/>
            <person name="Yamazaki S."/>
            <person name="Fujita N."/>
        </authorList>
    </citation>
    <scope>NUCLEOTIDE SEQUENCE [LARGE SCALE GENOMIC DNA]</scope>
    <source>
        <strain evidence="2 3">NBRC 100432</strain>
    </source>
</reference>
<gene>
    <name evidence="2" type="ORF">GOEFS_075_00530</name>
</gene>
<accession>H0R227</accession>
<feature type="compositionally biased region" description="Basic and acidic residues" evidence="1">
    <location>
        <begin position="25"/>
        <end position="36"/>
    </location>
</feature>
<comment type="caution">
    <text evidence="2">The sequence shown here is derived from an EMBL/GenBank/DDBJ whole genome shotgun (WGS) entry which is preliminary data.</text>
</comment>
<feature type="region of interest" description="Disordered" evidence="1">
    <location>
        <begin position="1"/>
        <end position="75"/>
    </location>
</feature>
<proteinExistence type="predicted"/>
<keyword evidence="3" id="KW-1185">Reference proteome</keyword>
<dbReference type="AlphaFoldDB" id="H0R227"/>
<dbReference type="Proteomes" id="UP000035034">
    <property type="component" value="Unassembled WGS sequence"/>
</dbReference>
<feature type="compositionally biased region" description="Basic residues" evidence="1">
    <location>
        <begin position="37"/>
        <end position="62"/>
    </location>
</feature>
<organism evidence="2 3">
    <name type="scientific">Gordonia effusa NBRC 100432</name>
    <dbReference type="NCBI Taxonomy" id="1077974"/>
    <lineage>
        <taxon>Bacteria</taxon>
        <taxon>Bacillati</taxon>
        <taxon>Actinomycetota</taxon>
        <taxon>Actinomycetes</taxon>
        <taxon>Mycobacteriales</taxon>
        <taxon>Gordoniaceae</taxon>
        <taxon>Gordonia</taxon>
    </lineage>
</organism>
<evidence type="ECO:0000313" key="3">
    <source>
        <dbReference type="Proteomes" id="UP000035034"/>
    </source>
</evidence>
<evidence type="ECO:0000313" key="2">
    <source>
        <dbReference type="EMBL" id="GAB19132.1"/>
    </source>
</evidence>
<feature type="compositionally biased region" description="Basic residues" evidence="1">
    <location>
        <begin position="10"/>
        <end position="24"/>
    </location>
</feature>
<evidence type="ECO:0000256" key="1">
    <source>
        <dbReference type="SAM" id="MobiDB-lite"/>
    </source>
</evidence>
<name>H0R227_9ACTN</name>